<comment type="pathway">
    <text evidence="1">Lipid metabolism; fatty acid beta-oxidation.</text>
</comment>
<dbReference type="SUPFAM" id="SSF51735">
    <property type="entry name" value="NAD(P)-binding Rossmann-fold domains"/>
    <property type="match status" value="1"/>
</dbReference>
<dbReference type="InterPro" id="IPR001753">
    <property type="entry name" value="Enoyl-CoA_hydra/iso"/>
</dbReference>
<dbReference type="InterPro" id="IPR036291">
    <property type="entry name" value="NAD(P)-bd_dom_sf"/>
</dbReference>
<dbReference type="SUPFAM" id="SSF52096">
    <property type="entry name" value="ClpP/crotonase"/>
    <property type="match status" value="1"/>
</dbReference>
<keyword evidence="7" id="KW-0443">Lipid metabolism</keyword>
<dbReference type="InterPro" id="IPR006108">
    <property type="entry name" value="3HC_DH_C"/>
</dbReference>
<evidence type="ECO:0000259" key="12">
    <source>
        <dbReference type="Pfam" id="PF02737"/>
    </source>
</evidence>
<dbReference type="InterPro" id="IPR008927">
    <property type="entry name" value="6-PGluconate_DH-like_C_sf"/>
</dbReference>
<evidence type="ECO:0000313" key="14">
    <source>
        <dbReference type="Proteomes" id="UP001597453"/>
    </source>
</evidence>
<organism evidence="13 14">
    <name type="scientific">Gulosibacter bifidus</name>
    <dbReference type="NCBI Taxonomy" id="272239"/>
    <lineage>
        <taxon>Bacteria</taxon>
        <taxon>Bacillati</taxon>
        <taxon>Actinomycetota</taxon>
        <taxon>Actinomycetes</taxon>
        <taxon>Micrococcales</taxon>
        <taxon>Microbacteriaceae</taxon>
        <taxon>Gulosibacter</taxon>
    </lineage>
</organism>
<comment type="caution">
    <text evidence="13">The sequence shown here is derived from an EMBL/GenBank/DDBJ whole genome shotgun (WGS) entry which is preliminary data.</text>
</comment>
<dbReference type="InterPro" id="IPR050136">
    <property type="entry name" value="FA_oxidation_alpha_subunit"/>
</dbReference>
<evidence type="ECO:0000256" key="6">
    <source>
        <dbReference type="ARBA" id="ARBA00023027"/>
    </source>
</evidence>
<evidence type="ECO:0000256" key="1">
    <source>
        <dbReference type="ARBA" id="ARBA00005005"/>
    </source>
</evidence>
<keyword evidence="14" id="KW-1185">Reference proteome</keyword>
<evidence type="ECO:0000256" key="5">
    <source>
        <dbReference type="ARBA" id="ARBA00023002"/>
    </source>
</evidence>
<accession>A0ABW5RFW4</accession>
<evidence type="ECO:0000256" key="9">
    <source>
        <dbReference type="ARBA" id="ARBA00023268"/>
    </source>
</evidence>
<comment type="catalytic activity">
    <reaction evidence="10">
        <text>a (3S)-3-hydroxyacyl-CoA + NAD(+) = a 3-oxoacyl-CoA + NADH + H(+)</text>
        <dbReference type="Rhea" id="RHEA:22432"/>
        <dbReference type="ChEBI" id="CHEBI:15378"/>
        <dbReference type="ChEBI" id="CHEBI:57318"/>
        <dbReference type="ChEBI" id="CHEBI:57540"/>
        <dbReference type="ChEBI" id="CHEBI:57945"/>
        <dbReference type="ChEBI" id="CHEBI:90726"/>
        <dbReference type="EC" id="1.1.1.35"/>
    </reaction>
</comment>
<dbReference type="InterPro" id="IPR006176">
    <property type="entry name" value="3-OHacyl-CoA_DH_NAD-bd"/>
</dbReference>
<evidence type="ECO:0000256" key="8">
    <source>
        <dbReference type="ARBA" id="ARBA00023239"/>
    </source>
</evidence>
<dbReference type="Gene3D" id="3.40.50.720">
    <property type="entry name" value="NAD(P)-binding Rossmann-like Domain"/>
    <property type="match status" value="1"/>
</dbReference>
<dbReference type="CDD" id="cd06558">
    <property type="entry name" value="crotonase-like"/>
    <property type="match status" value="1"/>
</dbReference>
<sequence>MSSRNTTPAFVRDTYAPLLDAVVDDEVITHSRVRDIPLPSGRTLALITLDNDRDYKRPNTLGPNTLAQLGETLNELAARAAAGEIDAVAITGKRFSFAAGADLSLVERITSRQQAELMAELGHDVLGRFATLGVPSFAFVNGLALGGGLEVALHCNYRTVDASVPAIALPEVFLGLVPGWGGATLLPNLIGIENALKVIIENPLKQNRMLKAPDALKLGIVDREFSPMNFLEDSLRFADAVLAGREKVQRPLVPGRIERMAKWDIALKIARKTLNEKLGTVPLAPYRALDLLALAKKNDTVAGFAAENAALADLITGDQLRASLYAFDLVQKRAKRPVGAPDKELANKVTKVGIIGAGLMATQFATLFLRRLQVPVVLTDLDQARCDKGVETVRAEIDKLHDKGRIDADTRARLRASISGTTDKQAFADCDWVIEAVFEDVGVKQQVFGEIEQIVAEDAVLATNTSSLSVDKIGAKLARPERLIGFHFFNPVAVMPLIEVVKASKTDDATLATAMRVAKDLRKNAVITADRPGFVVNRVLAMVLGEAMQAVENGTPLEIVDHSLDGIGLPMSPFELLELVGLKVGAHVLDSHHAPFPDRFYRSDALHALAERGAKLLTRDGKDRPNGYTKDLQKVCGSAGHAPLSDAELRERIETKLANEIHIMLDEGVVSAPEDIDLCLILGAGFPFQAGGLTPYLDRTGASERAFGGTFHSPTIRGLSEQ</sequence>
<dbReference type="EMBL" id="JBHUNF010000001">
    <property type="protein sequence ID" value="MFD2673807.1"/>
    <property type="molecule type" value="Genomic_DNA"/>
</dbReference>
<dbReference type="PANTHER" id="PTHR43612">
    <property type="entry name" value="TRIFUNCTIONAL ENZYME SUBUNIT ALPHA"/>
    <property type="match status" value="1"/>
</dbReference>
<protein>
    <submittedName>
        <fullName evidence="13">3-hydroxyacyl-CoA dehydrogenase NAD-binding domain-containing protein</fullName>
    </submittedName>
</protein>
<keyword evidence="4" id="KW-0442">Lipid degradation</keyword>
<reference evidence="14" key="1">
    <citation type="journal article" date="2019" name="Int. J. Syst. Evol. Microbiol.">
        <title>The Global Catalogue of Microorganisms (GCM) 10K type strain sequencing project: providing services to taxonomists for standard genome sequencing and annotation.</title>
        <authorList>
            <consortium name="The Broad Institute Genomics Platform"/>
            <consortium name="The Broad Institute Genome Sequencing Center for Infectious Disease"/>
            <person name="Wu L."/>
            <person name="Ma J."/>
        </authorList>
    </citation>
    <scope>NUCLEOTIDE SEQUENCE [LARGE SCALE GENOMIC DNA]</scope>
    <source>
        <strain evidence="14">TISTR 1511</strain>
    </source>
</reference>
<dbReference type="Proteomes" id="UP001597453">
    <property type="component" value="Unassembled WGS sequence"/>
</dbReference>
<evidence type="ECO:0000313" key="13">
    <source>
        <dbReference type="EMBL" id="MFD2673807.1"/>
    </source>
</evidence>
<evidence type="ECO:0000256" key="3">
    <source>
        <dbReference type="ARBA" id="ARBA00022832"/>
    </source>
</evidence>
<dbReference type="SUPFAM" id="SSF48179">
    <property type="entry name" value="6-phosphogluconate dehydrogenase C-terminal domain-like"/>
    <property type="match status" value="2"/>
</dbReference>
<dbReference type="Pfam" id="PF00725">
    <property type="entry name" value="3HCDH"/>
    <property type="match status" value="1"/>
</dbReference>
<dbReference type="Gene3D" id="1.10.1040.50">
    <property type="match status" value="1"/>
</dbReference>
<comment type="similarity">
    <text evidence="2">In the central section; belongs to the 3-hydroxyacyl-CoA dehydrogenase family.</text>
</comment>
<dbReference type="Gene3D" id="3.90.226.10">
    <property type="entry name" value="2-enoyl-CoA Hydratase, Chain A, domain 1"/>
    <property type="match status" value="1"/>
</dbReference>
<dbReference type="InterPro" id="IPR029045">
    <property type="entry name" value="ClpP/crotonase-like_dom_sf"/>
</dbReference>
<proteinExistence type="inferred from homology"/>
<gene>
    <name evidence="13" type="ORF">ACFSUQ_00585</name>
</gene>
<dbReference type="Pfam" id="PF00378">
    <property type="entry name" value="ECH_1"/>
    <property type="match status" value="1"/>
</dbReference>
<keyword evidence="6" id="KW-0520">NAD</keyword>
<dbReference type="Pfam" id="PF02737">
    <property type="entry name" value="3HCDH_N"/>
    <property type="match status" value="1"/>
</dbReference>
<evidence type="ECO:0000256" key="4">
    <source>
        <dbReference type="ARBA" id="ARBA00022963"/>
    </source>
</evidence>
<keyword evidence="3" id="KW-0276">Fatty acid metabolism</keyword>
<dbReference type="PANTHER" id="PTHR43612:SF3">
    <property type="entry name" value="TRIFUNCTIONAL ENZYME SUBUNIT ALPHA, MITOCHONDRIAL"/>
    <property type="match status" value="1"/>
</dbReference>
<keyword evidence="9" id="KW-0511">Multifunctional enzyme</keyword>
<keyword evidence="5" id="KW-0560">Oxidoreductase</keyword>
<evidence type="ECO:0000256" key="7">
    <source>
        <dbReference type="ARBA" id="ARBA00023098"/>
    </source>
</evidence>
<name>A0ABW5RFW4_9MICO</name>
<evidence type="ECO:0000259" key="11">
    <source>
        <dbReference type="Pfam" id="PF00725"/>
    </source>
</evidence>
<feature type="domain" description="3-hydroxyacyl-CoA dehydrogenase NAD binding" evidence="12">
    <location>
        <begin position="351"/>
        <end position="530"/>
    </location>
</feature>
<dbReference type="RefSeq" id="WP_066055269.1">
    <property type="nucleotide sequence ID" value="NZ_JBHUNF010000001.1"/>
</dbReference>
<evidence type="ECO:0000256" key="10">
    <source>
        <dbReference type="ARBA" id="ARBA00049556"/>
    </source>
</evidence>
<feature type="domain" description="3-hydroxyacyl-CoA dehydrogenase C-terminal" evidence="11">
    <location>
        <begin position="533"/>
        <end position="613"/>
    </location>
</feature>
<evidence type="ECO:0000256" key="2">
    <source>
        <dbReference type="ARBA" id="ARBA00007005"/>
    </source>
</evidence>
<keyword evidence="8" id="KW-0456">Lyase</keyword>